<keyword evidence="3" id="KW-0479">Metal-binding</keyword>
<dbReference type="Gene3D" id="1.10.150.900">
    <property type="match status" value="1"/>
</dbReference>
<dbReference type="Pfam" id="PF07687">
    <property type="entry name" value="M20_dimer"/>
    <property type="match status" value="1"/>
</dbReference>
<evidence type="ECO:0000256" key="6">
    <source>
        <dbReference type="SAM" id="SignalP"/>
    </source>
</evidence>
<keyword evidence="9" id="KW-1185">Reference proteome</keyword>
<evidence type="ECO:0000256" key="2">
    <source>
        <dbReference type="ARBA" id="ARBA00022670"/>
    </source>
</evidence>
<dbReference type="InterPro" id="IPR001261">
    <property type="entry name" value="ArgE/DapE_CS"/>
</dbReference>
<organism evidence="8 9">
    <name type="scientific">Pendulispora brunnea</name>
    <dbReference type="NCBI Taxonomy" id="2905690"/>
    <lineage>
        <taxon>Bacteria</taxon>
        <taxon>Pseudomonadati</taxon>
        <taxon>Myxococcota</taxon>
        <taxon>Myxococcia</taxon>
        <taxon>Myxococcales</taxon>
        <taxon>Sorangiineae</taxon>
        <taxon>Pendulisporaceae</taxon>
        <taxon>Pendulispora</taxon>
    </lineage>
</organism>
<dbReference type="RefSeq" id="WP_394848464.1">
    <property type="nucleotide sequence ID" value="NZ_CP089982.1"/>
</dbReference>
<feature type="signal peptide" evidence="6">
    <location>
        <begin position="1"/>
        <end position="26"/>
    </location>
</feature>
<accession>A0ABZ2KGN9</accession>
<dbReference type="SUPFAM" id="SSF53187">
    <property type="entry name" value="Zn-dependent exopeptidases"/>
    <property type="match status" value="1"/>
</dbReference>
<protein>
    <submittedName>
        <fullName evidence="8">M20/M25/M40 family metallo-hydrolase</fullName>
    </submittedName>
</protein>
<sequence length="480" mass="52366">MRPTLPFFAVAVSLLAASCAGSTSQAAPRSGQAVERGATRAPNAYDAYARDTLKELIEINTTESSGDTTKAAQAMATRLRSAGFPEADLKVLGEEPRHGNLVARLRGSGKKRPLLLLAHLDVVEAKKEDWSFDPFVFREQDGYFYGRGTSDDKDMAANFVTILVGMMKMKKEGIVPNRDIILALTSGEESGPYDGVRWLLEKHRDLIDAELAINEGGSGQIKKGKYIANELQTSEKLFTSWEIEAKNKGGHSSLPSRDNAIYRLSEALTRISKFVFPVELNDTTRAYFERLAVIEHNADMAAVAKSGDTAAAARLSEHPLYNATLRTTCVATMLQGGHAENALPQSARATINCRILPGTEQSRIEETLRRVIDDAQIEIRMIPHLPAAPASPLSPEVLKAVEGITNSMWPGVPTLPVMLTAATDGSHLRRAGIACYGVSGEFSDIDDTRAHGKDERVLARSFYEGREFLDRLVRKLATGP</sequence>
<gene>
    <name evidence="8" type="ORF">LZC95_13505</name>
</gene>
<keyword evidence="4" id="KW-0378">Hydrolase</keyword>
<dbReference type="Gene3D" id="3.40.630.10">
    <property type="entry name" value="Zn peptidases"/>
    <property type="match status" value="1"/>
</dbReference>
<dbReference type="SUPFAM" id="SSF55031">
    <property type="entry name" value="Bacterial exopeptidase dimerisation domain"/>
    <property type="match status" value="1"/>
</dbReference>
<dbReference type="InterPro" id="IPR002933">
    <property type="entry name" value="Peptidase_M20"/>
</dbReference>
<dbReference type="InterPro" id="IPR011650">
    <property type="entry name" value="Peptidase_M20_dimer"/>
</dbReference>
<dbReference type="PROSITE" id="PS00758">
    <property type="entry name" value="ARGE_DAPE_CPG2_1"/>
    <property type="match status" value="1"/>
</dbReference>
<keyword evidence="6" id="KW-0732">Signal</keyword>
<evidence type="ECO:0000259" key="7">
    <source>
        <dbReference type="Pfam" id="PF07687"/>
    </source>
</evidence>
<dbReference type="PANTHER" id="PTHR45962:SF1">
    <property type="entry name" value="N-FATTY-ACYL-AMINO ACID SYNTHASE_HYDROLASE PM20D1"/>
    <property type="match status" value="1"/>
</dbReference>
<dbReference type="InterPro" id="IPR047177">
    <property type="entry name" value="Pept_M20A"/>
</dbReference>
<reference evidence="8 9" key="1">
    <citation type="submission" date="2021-12" db="EMBL/GenBank/DDBJ databases">
        <title>Discovery of the Pendulisporaceae a myxobacterial family with distinct sporulation behavior and unique specialized metabolism.</title>
        <authorList>
            <person name="Garcia R."/>
            <person name="Popoff A."/>
            <person name="Bader C.D."/>
            <person name="Loehr J."/>
            <person name="Walesch S."/>
            <person name="Walt C."/>
            <person name="Boldt J."/>
            <person name="Bunk B."/>
            <person name="Haeckl F.J.F.P.J."/>
            <person name="Gunesch A.P."/>
            <person name="Birkelbach J."/>
            <person name="Nuebel U."/>
            <person name="Pietschmann T."/>
            <person name="Bach T."/>
            <person name="Mueller R."/>
        </authorList>
    </citation>
    <scope>NUCLEOTIDE SEQUENCE [LARGE SCALE GENOMIC DNA]</scope>
    <source>
        <strain evidence="8 9">MSr12523</strain>
    </source>
</reference>
<dbReference type="Gene3D" id="3.30.70.360">
    <property type="match status" value="1"/>
</dbReference>
<proteinExistence type="inferred from homology"/>
<dbReference type="InterPro" id="IPR036264">
    <property type="entry name" value="Bact_exopeptidase_dim_dom"/>
</dbReference>
<dbReference type="PROSITE" id="PS51257">
    <property type="entry name" value="PROKAR_LIPOPROTEIN"/>
    <property type="match status" value="1"/>
</dbReference>
<dbReference type="EMBL" id="CP089982">
    <property type="protein sequence ID" value="WXA97845.1"/>
    <property type="molecule type" value="Genomic_DNA"/>
</dbReference>
<comment type="similarity">
    <text evidence="1">Belongs to the peptidase M20A family.</text>
</comment>
<dbReference type="NCBIfam" id="NF006596">
    <property type="entry name" value="PRK09133.1"/>
    <property type="match status" value="1"/>
</dbReference>
<evidence type="ECO:0000256" key="5">
    <source>
        <dbReference type="ARBA" id="ARBA00022833"/>
    </source>
</evidence>
<evidence type="ECO:0000256" key="1">
    <source>
        <dbReference type="ARBA" id="ARBA00006247"/>
    </source>
</evidence>
<keyword evidence="2" id="KW-0645">Protease</keyword>
<feature type="domain" description="Peptidase M20 dimerisation" evidence="7">
    <location>
        <begin position="236"/>
        <end position="377"/>
    </location>
</feature>
<evidence type="ECO:0000313" key="9">
    <source>
        <dbReference type="Proteomes" id="UP001379533"/>
    </source>
</evidence>
<evidence type="ECO:0000313" key="8">
    <source>
        <dbReference type="EMBL" id="WXA97845.1"/>
    </source>
</evidence>
<feature type="chain" id="PRO_5045113204" evidence="6">
    <location>
        <begin position="27"/>
        <end position="480"/>
    </location>
</feature>
<evidence type="ECO:0000256" key="4">
    <source>
        <dbReference type="ARBA" id="ARBA00022801"/>
    </source>
</evidence>
<dbReference type="Pfam" id="PF01546">
    <property type="entry name" value="Peptidase_M20"/>
    <property type="match status" value="1"/>
</dbReference>
<dbReference type="Proteomes" id="UP001379533">
    <property type="component" value="Chromosome"/>
</dbReference>
<evidence type="ECO:0000256" key="3">
    <source>
        <dbReference type="ARBA" id="ARBA00022723"/>
    </source>
</evidence>
<keyword evidence="5" id="KW-0862">Zinc</keyword>
<name>A0ABZ2KGN9_9BACT</name>
<dbReference type="PANTHER" id="PTHR45962">
    <property type="entry name" value="N-FATTY-ACYL-AMINO ACID SYNTHASE/HYDROLASE PM20D1"/>
    <property type="match status" value="1"/>
</dbReference>